<protein>
    <submittedName>
        <fullName evidence="1">Uncharacterized protein</fullName>
    </submittedName>
</protein>
<dbReference type="AlphaFoldDB" id="A0A818NWS6"/>
<dbReference type="EMBL" id="CAJOBO010000888">
    <property type="protein sequence ID" value="CAF4306320.1"/>
    <property type="molecule type" value="Genomic_DNA"/>
</dbReference>
<dbReference type="Proteomes" id="UP000663851">
    <property type="component" value="Unassembled WGS sequence"/>
</dbReference>
<dbReference type="Proteomes" id="UP000663833">
    <property type="component" value="Unassembled WGS sequence"/>
</dbReference>
<name>A0A818NWS6_9BILA</name>
<gene>
    <name evidence="2" type="ORF">HFQ381_LOCUS13884</name>
    <name evidence="1" type="ORF">LUA448_LOCUS31076</name>
</gene>
<comment type="caution">
    <text evidence="1">The sequence shown here is derived from an EMBL/GenBank/DDBJ whole genome shotgun (WGS) entry which is preliminary data.</text>
</comment>
<sequence length="141" mass="16165">MNRSYKKQSSSSSFDKFVAYLQRTISSSINNKSSTFIIHQQRATRTGFNTVTSRFQLSDILYKPSRSIEYLSEIKEKGYSYSYSSCDSISSTHHADDFNLSQMNISMNYSHDDCAPQKYVKLPDSITVKRLHSTAIHNISH</sequence>
<reference evidence="1" key="1">
    <citation type="submission" date="2021-02" db="EMBL/GenBank/DDBJ databases">
        <authorList>
            <person name="Nowell W R."/>
        </authorList>
    </citation>
    <scope>NUCLEOTIDE SEQUENCE</scope>
</reference>
<organism evidence="1 3">
    <name type="scientific">Rotaria socialis</name>
    <dbReference type="NCBI Taxonomy" id="392032"/>
    <lineage>
        <taxon>Eukaryota</taxon>
        <taxon>Metazoa</taxon>
        <taxon>Spiralia</taxon>
        <taxon>Gnathifera</taxon>
        <taxon>Rotifera</taxon>
        <taxon>Eurotatoria</taxon>
        <taxon>Bdelloidea</taxon>
        <taxon>Philodinida</taxon>
        <taxon>Philodinidae</taxon>
        <taxon>Rotaria</taxon>
    </lineage>
</organism>
<evidence type="ECO:0000313" key="2">
    <source>
        <dbReference type="EMBL" id="CAF4306320.1"/>
    </source>
</evidence>
<proteinExistence type="predicted"/>
<accession>A0A818NWS6</accession>
<evidence type="ECO:0000313" key="3">
    <source>
        <dbReference type="Proteomes" id="UP000663833"/>
    </source>
</evidence>
<evidence type="ECO:0000313" key="1">
    <source>
        <dbReference type="EMBL" id="CAF3613995.1"/>
    </source>
</evidence>
<dbReference type="EMBL" id="CAJNYD010004633">
    <property type="protein sequence ID" value="CAF3613995.1"/>
    <property type="molecule type" value="Genomic_DNA"/>
</dbReference>